<feature type="transmembrane region" description="Helical" evidence="7">
    <location>
        <begin position="574"/>
        <end position="594"/>
    </location>
</feature>
<keyword evidence="7" id="KW-0472">Membrane</keyword>
<keyword evidence="2 5" id="KW-0547">Nucleotide-binding</keyword>
<dbReference type="SUPFAM" id="SSF56112">
    <property type="entry name" value="Protein kinase-like (PK-like)"/>
    <property type="match status" value="1"/>
</dbReference>
<feature type="transmembrane region" description="Helical" evidence="7">
    <location>
        <begin position="521"/>
        <end position="546"/>
    </location>
</feature>
<dbReference type="PRINTS" id="PR01217">
    <property type="entry name" value="PRICHEXTENSN"/>
</dbReference>
<keyword evidence="1" id="KW-0808">Transferase</keyword>
<dbReference type="PROSITE" id="PS00108">
    <property type="entry name" value="PROTEIN_KINASE_ST"/>
    <property type="match status" value="1"/>
</dbReference>
<evidence type="ECO:0000256" key="3">
    <source>
        <dbReference type="ARBA" id="ARBA00022777"/>
    </source>
</evidence>
<dbReference type="PROSITE" id="PS50011">
    <property type="entry name" value="PROTEIN_KINASE_DOM"/>
    <property type="match status" value="1"/>
</dbReference>
<evidence type="ECO:0000313" key="10">
    <source>
        <dbReference type="Proteomes" id="UP001598300"/>
    </source>
</evidence>
<comment type="caution">
    <text evidence="9">The sequence shown here is derived from an EMBL/GenBank/DDBJ whole genome shotgun (WGS) entry which is preliminary data.</text>
</comment>
<keyword evidence="7" id="KW-1133">Transmembrane helix</keyword>
<evidence type="ECO:0000256" key="5">
    <source>
        <dbReference type="PROSITE-ProRule" id="PRU10141"/>
    </source>
</evidence>
<dbReference type="InterPro" id="IPR008271">
    <property type="entry name" value="Ser/Thr_kinase_AS"/>
</dbReference>
<name>A0ABW6DVB0_9ACTN</name>
<dbReference type="InterPro" id="IPR025565">
    <property type="entry name" value="DUF4328"/>
</dbReference>
<accession>A0ABW6DVB0</accession>
<dbReference type="Proteomes" id="UP001598300">
    <property type="component" value="Unassembled WGS sequence"/>
</dbReference>
<evidence type="ECO:0000256" key="2">
    <source>
        <dbReference type="ARBA" id="ARBA00022741"/>
    </source>
</evidence>
<feature type="compositionally biased region" description="Pro residues" evidence="6">
    <location>
        <begin position="438"/>
        <end position="478"/>
    </location>
</feature>
<dbReference type="SMART" id="SM00220">
    <property type="entry name" value="S_TKc"/>
    <property type="match status" value="1"/>
</dbReference>
<evidence type="ECO:0000259" key="8">
    <source>
        <dbReference type="PROSITE" id="PS50011"/>
    </source>
</evidence>
<keyword evidence="3" id="KW-0418">Kinase</keyword>
<dbReference type="Pfam" id="PF00069">
    <property type="entry name" value="Pkinase"/>
    <property type="match status" value="1"/>
</dbReference>
<feature type="transmembrane region" description="Helical" evidence="7">
    <location>
        <begin position="614"/>
        <end position="638"/>
    </location>
</feature>
<feature type="compositionally biased region" description="Low complexity" evidence="6">
    <location>
        <begin position="369"/>
        <end position="392"/>
    </location>
</feature>
<feature type="compositionally biased region" description="Pro residues" evidence="6">
    <location>
        <begin position="406"/>
        <end position="425"/>
    </location>
</feature>
<dbReference type="InterPro" id="IPR017441">
    <property type="entry name" value="Protein_kinase_ATP_BS"/>
</dbReference>
<dbReference type="InterPro" id="IPR000719">
    <property type="entry name" value="Prot_kinase_dom"/>
</dbReference>
<dbReference type="EMBL" id="JBHXPM010000015">
    <property type="protein sequence ID" value="MFD3957789.1"/>
    <property type="molecule type" value="Genomic_DNA"/>
</dbReference>
<dbReference type="Gene3D" id="1.10.510.10">
    <property type="entry name" value="Transferase(Phosphotransferase) domain 1"/>
    <property type="match status" value="1"/>
</dbReference>
<keyword evidence="10" id="KW-1185">Reference proteome</keyword>
<feature type="region of interest" description="Disordered" evidence="6">
    <location>
        <begin position="321"/>
        <end position="508"/>
    </location>
</feature>
<feature type="compositionally biased region" description="Pro residues" evidence="6">
    <location>
        <begin position="489"/>
        <end position="505"/>
    </location>
</feature>
<evidence type="ECO:0000313" key="9">
    <source>
        <dbReference type="EMBL" id="MFD3957789.1"/>
    </source>
</evidence>
<feature type="transmembrane region" description="Helical" evidence="7">
    <location>
        <begin position="706"/>
        <end position="730"/>
    </location>
</feature>
<dbReference type="PROSITE" id="PS00107">
    <property type="entry name" value="PROTEIN_KINASE_ATP"/>
    <property type="match status" value="1"/>
</dbReference>
<evidence type="ECO:0000256" key="4">
    <source>
        <dbReference type="ARBA" id="ARBA00022840"/>
    </source>
</evidence>
<feature type="domain" description="Protein kinase" evidence="8">
    <location>
        <begin position="15"/>
        <end position="275"/>
    </location>
</feature>
<dbReference type="CDD" id="cd14014">
    <property type="entry name" value="STKc_PknB_like"/>
    <property type="match status" value="1"/>
</dbReference>
<dbReference type="Gene3D" id="3.30.200.20">
    <property type="entry name" value="Phosphorylase Kinase, domain 1"/>
    <property type="match status" value="1"/>
</dbReference>
<evidence type="ECO:0000256" key="6">
    <source>
        <dbReference type="SAM" id="MobiDB-lite"/>
    </source>
</evidence>
<feature type="compositionally biased region" description="Low complexity" evidence="6">
    <location>
        <begin position="426"/>
        <end position="437"/>
    </location>
</feature>
<feature type="transmembrane region" description="Helical" evidence="7">
    <location>
        <begin position="665"/>
        <end position="686"/>
    </location>
</feature>
<evidence type="ECO:0000256" key="1">
    <source>
        <dbReference type="ARBA" id="ARBA00022679"/>
    </source>
</evidence>
<feature type="binding site" evidence="5">
    <location>
        <position position="43"/>
    </location>
    <ligand>
        <name>ATP</name>
        <dbReference type="ChEBI" id="CHEBI:30616"/>
    </ligand>
</feature>
<keyword evidence="4 5" id="KW-0067">ATP-binding</keyword>
<dbReference type="InterPro" id="IPR011009">
    <property type="entry name" value="Kinase-like_dom_sf"/>
</dbReference>
<reference evidence="9 10" key="1">
    <citation type="submission" date="2024-09" db="EMBL/GenBank/DDBJ databases">
        <title>The Natural Products Discovery Center: Release of the First 8490 Sequenced Strains for Exploring Actinobacteria Biosynthetic Diversity.</title>
        <authorList>
            <person name="Kalkreuter E."/>
            <person name="Kautsar S.A."/>
            <person name="Yang D."/>
            <person name="Bader C.D."/>
            <person name="Teijaro C.N."/>
            <person name="Fluegel L."/>
            <person name="Davis C.M."/>
            <person name="Simpson J.R."/>
            <person name="Lauterbach L."/>
            <person name="Steele A.D."/>
            <person name="Gui C."/>
            <person name="Meng S."/>
            <person name="Li G."/>
            <person name="Viehrig K."/>
            <person name="Ye F."/>
            <person name="Su P."/>
            <person name="Kiefer A.F."/>
            <person name="Nichols A."/>
            <person name="Cepeda A.J."/>
            <person name="Yan W."/>
            <person name="Fan B."/>
            <person name="Jiang Y."/>
            <person name="Adhikari A."/>
            <person name="Zheng C.-J."/>
            <person name="Schuster L."/>
            <person name="Cowan T.M."/>
            <person name="Smanski M.J."/>
            <person name="Chevrette M.G."/>
            <person name="De Carvalho L.P.S."/>
            <person name="Shen B."/>
        </authorList>
    </citation>
    <scope>NUCLEOTIDE SEQUENCE [LARGE SCALE GENOMIC DNA]</scope>
    <source>
        <strain evidence="9 10">NPDC058584</strain>
    </source>
</reference>
<keyword evidence="7" id="KW-0812">Transmembrane</keyword>
<organism evidence="9 10">
    <name type="scientific">Streptomyces bacillaris</name>
    <dbReference type="NCBI Taxonomy" id="68179"/>
    <lineage>
        <taxon>Bacteria</taxon>
        <taxon>Bacillati</taxon>
        <taxon>Actinomycetota</taxon>
        <taxon>Actinomycetes</taxon>
        <taxon>Kitasatosporales</taxon>
        <taxon>Streptomycetaceae</taxon>
        <taxon>Streptomyces</taxon>
    </lineage>
</organism>
<dbReference type="RefSeq" id="WP_381301046.1">
    <property type="nucleotide sequence ID" value="NZ_JBHVRE010000037.1"/>
</dbReference>
<dbReference type="PANTHER" id="PTHR43289:SF34">
    <property type="entry name" value="SERINE_THREONINE-PROTEIN KINASE YBDM-RELATED"/>
    <property type="match status" value="1"/>
</dbReference>
<dbReference type="Pfam" id="PF14219">
    <property type="entry name" value="DUF4328"/>
    <property type="match status" value="1"/>
</dbReference>
<proteinExistence type="predicted"/>
<gene>
    <name evidence="9" type="ORF">ACFWR3_17130</name>
</gene>
<sequence>MWPLDQADPARIGPYRLLARLGEGGMGTVYLAVGGGGERVALKSIRYGFTEDPDFRVRFAREIEAASLVRAGGIAQVVAAEPGADGQRPWVATEFVPGLPLQRLVATQGPLPAASAGALAAGLARALEAVHAAGLVHRDVKPSNILLTVEGPRLIDFGVAKLVDASTGGGLTRTGASVGSPGYMSPEQVLGRALTPASDVFGLGGVLVFAATGRLPFPVPDSTNQHALMYAVVQDSPALDDVPDELRPLVAECLAKDPADRPDAPALAARLAPYAALLDGDGDGDGNGDGSAGAGAGAAFADPWLPARALAEVARISGRAAAQGEWRPGGAGGEAAGSTPEPVGPGPAAGSDAGSGSGAGSPSEPPAASPHAGKAPSPAAGSAPSADAESAPSAPPASPGAGHTPSAPPVPGLRPPVSPPPPPSAPLAYVPTIAAAPGPAPQAAPRPPGSVPPPTPPERPAAAPPARAPEPAPAPAAPVRPHYVRQEPSPTPPPRPAPNPHPAPNPAWSAQRAVFRSPESLAIALSWLYGVYIAFKCVAVVMHLGFAGEIGDWKKADFALWTDVETLVGKADTLILVDSLLAVAAGVTTLVWFWRVRINAEAFAPREHRYSPGMAIGSWFIPVAGWIIPGKITFDIWYASLQDRHRGRPDEWGWQTTRRWPGRRLLGLWWGWVIVFSVSLSVVFFLPDVMRGAVDYPNAIYFDRMLSAVHWGTFLNLLCIPGVALSIAVVRRLTELQDIRSAGPR</sequence>
<protein>
    <submittedName>
        <fullName evidence="9">DUF4328 domain-containing protein</fullName>
    </submittedName>
</protein>
<dbReference type="PANTHER" id="PTHR43289">
    <property type="entry name" value="MITOGEN-ACTIVATED PROTEIN KINASE KINASE KINASE 20-RELATED"/>
    <property type="match status" value="1"/>
</dbReference>
<evidence type="ECO:0000256" key="7">
    <source>
        <dbReference type="SAM" id="Phobius"/>
    </source>
</evidence>